<feature type="domain" description="EAL" evidence="2">
    <location>
        <begin position="260"/>
        <end position="514"/>
    </location>
</feature>
<dbReference type="Pfam" id="PF20982">
    <property type="entry name" value="CSS_CxxC"/>
    <property type="match status" value="1"/>
</dbReference>
<proteinExistence type="predicted"/>
<sequence length="516" mass="58861">MRKRGYKYRLNSGLKGVIVFTIAFIVGVLAMKVLDRVIAERVIARDAQVLLQKFKMYLNDSNQQLSALPNLVIVDNQCSAEQEQAIKDTLFNANFVRWIAVTTPSHNMICQTGTIERNITSLDVFEVSQGLSVAVANDVDSVGHELFLVRHMRGFDYVASITPLRPRYFVPVECQGCLKYRVSLNTNPRIEFGNQSFVGKGRISHTIVEHQQGYSATFELTGNKEFLEQYAQFEWYVSFIVGFLSGVIGTLLYWRWNHHRNSIEQQIRQGVSAGEFIPFYQPIVDSRRNELVGVEILMRWQRDKDRFIPPNQFIPFAEDTGLISDMTASMLEHVFDDIKAFGSDVKPLFFSLNIVPSHLDSDDIVDYVESLRLNRLLQQHKLSLEITERYPIRDMKRARAVSQKLSRLGVDLKLDDAGTGYGSFSYIQNLNISTLKIDKMFVDTIGQQDSFNRSTLDAIVAFAKESQLALIAEGVETSEQLDYLNSVGVELIQGYYYSKPLQGNELMQWFNDSSLE</sequence>
<feature type="transmembrane region" description="Helical" evidence="1">
    <location>
        <begin position="235"/>
        <end position="254"/>
    </location>
</feature>
<accession>A0AA37TW30</accession>
<keyword evidence="1" id="KW-0472">Membrane</keyword>
<dbReference type="InterPro" id="IPR035919">
    <property type="entry name" value="EAL_sf"/>
</dbReference>
<dbReference type="GO" id="GO:0071111">
    <property type="term" value="F:cyclic-guanylate-specific phosphodiesterase activity"/>
    <property type="evidence" value="ECO:0007669"/>
    <property type="project" value="InterPro"/>
</dbReference>
<protein>
    <submittedName>
        <fullName evidence="3">Signaling protein with EAL and C2 domains</fullName>
    </submittedName>
</protein>
<keyword evidence="1" id="KW-1133">Transmembrane helix</keyword>
<dbReference type="PANTHER" id="PTHR33121">
    <property type="entry name" value="CYCLIC DI-GMP PHOSPHODIESTERASE PDEF"/>
    <property type="match status" value="1"/>
</dbReference>
<keyword evidence="1" id="KW-0812">Transmembrane</keyword>
<dbReference type="AlphaFoldDB" id="A0AA37TW30"/>
<keyword evidence="4" id="KW-1185">Reference proteome</keyword>
<dbReference type="CDD" id="cd01948">
    <property type="entry name" value="EAL"/>
    <property type="match status" value="1"/>
</dbReference>
<reference evidence="3 4" key="1">
    <citation type="journal article" date="2014" name="Int. J. Syst. Evol. Microbiol.">
        <title>Complete genome sequence of Corynebacterium casei LMG S-19264T (=DSM 44701T), isolated from a smear-ripened cheese.</title>
        <authorList>
            <consortium name="US DOE Joint Genome Institute (JGI-PGF)"/>
            <person name="Walter F."/>
            <person name="Albersmeier A."/>
            <person name="Kalinowski J."/>
            <person name="Ruckert C."/>
        </authorList>
    </citation>
    <scope>NUCLEOTIDE SEQUENCE [LARGE SCALE GENOMIC DNA]</scope>
    <source>
        <strain evidence="3 4">NBRC 112785</strain>
    </source>
</reference>
<organism evidence="3 4">
    <name type="scientific">Paraferrimonas haliotis</name>
    <dbReference type="NCBI Taxonomy" id="2013866"/>
    <lineage>
        <taxon>Bacteria</taxon>
        <taxon>Pseudomonadati</taxon>
        <taxon>Pseudomonadota</taxon>
        <taxon>Gammaproteobacteria</taxon>
        <taxon>Alteromonadales</taxon>
        <taxon>Ferrimonadaceae</taxon>
        <taxon>Paraferrimonas</taxon>
    </lineage>
</organism>
<dbReference type="PANTHER" id="PTHR33121:SF56">
    <property type="entry name" value="SIGNALLING PROTEIN WITH EAL AND C2 DOMAINS"/>
    <property type="match status" value="1"/>
</dbReference>
<dbReference type="InterPro" id="IPR048614">
    <property type="entry name" value="CSS_CxxC"/>
</dbReference>
<dbReference type="InterPro" id="IPR050706">
    <property type="entry name" value="Cyclic-di-GMP_PDE-like"/>
</dbReference>
<dbReference type="Proteomes" id="UP001157439">
    <property type="component" value="Unassembled WGS sequence"/>
</dbReference>
<evidence type="ECO:0000256" key="1">
    <source>
        <dbReference type="SAM" id="Phobius"/>
    </source>
</evidence>
<evidence type="ECO:0000313" key="3">
    <source>
        <dbReference type="EMBL" id="GLS84129.1"/>
    </source>
</evidence>
<feature type="transmembrane region" description="Helical" evidence="1">
    <location>
        <begin position="12"/>
        <end position="31"/>
    </location>
</feature>
<gene>
    <name evidence="3" type="ORF">GCM10007894_21060</name>
</gene>
<comment type="caution">
    <text evidence="3">The sequence shown here is derived from an EMBL/GenBank/DDBJ whole genome shotgun (WGS) entry which is preliminary data.</text>
</comment>
<dbReference type="Pfam" id="PF00563">
    <property type="entry name" value="EAL"/>
    <property type="match status" value="1"/>
</dbReference>
<dbReference type="EMBL" id="BSPO01000003">
    <property type="protein sequence ID" value="GLS84129.1"/>
    <property type="molecule type" value="Genomic_DNA"/>
</dbReference>
<evidence type="ECO:0000259" key="2">
    <source>
        <dbReference type="PROSITE" id="PS50883"/>
    </source>
</evidence>
<dbReference type="PROSITE" id="PS50883">
    <property type="entry name" value="EAL"/>
    <property type="match status" value="1"/>
</dbReference>
<dbReference type="SUPFAM" id="SSF141868">
    <property type="entry name" value="EAL domain-like"/>
    <property type="match status" value="1"/>
</dbReference>
<dbReference type="InterPro" id="IPR001633">
    <property type="entry name" value="EAL_dom"/>
</dbReference>
<dbReference type="SMART" id="SM00052">
    <property type="entry name" value="EAL"/>
    <property type="match status" value="1"/>
</dbReference>
<dbReference type="Gene3D" id="3.20.20.450">
    <property type="entry name" value="EAL domain"/>
    <property type="match status" value="1"/>
</dbReference>
<evidence type="ECO:0000313" key="4">
    <source>
        <dbReference type="Proteomes" id="UP001157439"/>
    </source>
</evidence>
<dbReference type="RefSeq" id="WP_179287547.1">
    <property type="nucleotide sequence ID" value="NZ_BSPO01000003.1"/>
</dbReference>
<name>A0AA37TW30_9GAMM</name>